<gene>
    <name evidence="8" type="ORF">AQUCO_00900315v1</name>
</gene>
<dbReference type="UniPathway" id="UPA00219"/>
<evidence type="ECO:0000313" key="9">
    <source>
        <dbReference type="Proteomes" id="UP000230069"/>
    </source>
</evidence>
<keyword evidence="6" id="KW-0067">ATP-binding</keyword>
<comment type="pathway">
    <text evidence="2">Cell wall biogenesis; peptidoglycan biosynthesis.</text>
</comment>
<dbReference type="AlphaFoldDB" id="A0A2G5ED13"/>
<dbReference type="PANTHER" id="PTHR43692:SF1">
    <property type="entry name" value="UDP-N-ACETYLMURAMOYLALANINE--D-GLUTAMATE LIGASE"/>
    <property type="match status" value="1"/>
</dbReference>
<dbReference type="Gene3D" id="3.90.190.20">
    <property type="entry name" value="Mur ligase, C-terminal domain"/>
    <property type="match status" value="1"/>
</dbReference>
<keyword evidence="9" id="KW-1185">Reference proteome</keyword>
<evidence type="ECO:0000256" key="3">
    <source>
        <dbReference type="ARBA" id="ARBA00022490"/>
    </source>
</evidence>
<dbReference type="Pfam" id="PF21799">
    <property type="entry name" value="MurD-like_N"/>
    <property type="match status" value="1"/>
</dbReference>
<dbReference type="Pfam" id="PF08245">
    <property type="entry name" value="Mur_ligase_M"/>
    <property type="match status" value="1"/>
</dbReference>
<dbReference type="PANTHER" id="PTHR43692">
    <property type="entry name" value="UDP-N-ACETYLMURAMOYLALANINE--D-GLUTAMATE LIGASE"/>
    <property type="match status" value="1"/>
</dbReference>
<sequence>MNLATCSHKTLTSRSISISPAHKVVPFGHGRIISCCAYCNEDLKGQTVAVVGLGVSGRSAAKLALARGASVIAIDKNENLVPLEQDSAFEKHGYLKTVLGNCDRQLLETADRVVVSPGVPIENYGILSLLQSGKRVMSELDFAAELLPKCIKILAVTGTNGKSTVTTFAGQMLCQLGIKAFVGGNLGNPLSEAVIQCLASPIVNPEFQVAVVEVSSYQMEIPNTHFCPSVGVILNFTPDHLERHQTMKNYAATKSRLFSHMSFSKLAILPVGNQHLNEALKDYEDKCNVAWIGSFPGVKVDMEKRIADFKHPSTGMISRLQLGTLKAVGSHNFYNAAVAAFSVLNLDVEVDIDSIGSTIELLRPLPHRMQIVRKDAHGVTWVDDSKATNVEAAYTGISALKEQKSVVLLGGVAKVLNAEGDIGFGQLVEPLEYHRCIITVNKPHQSLLALFSNE</sequence>
<protein>
    <recommendedName>
        <fullName evidence="7">Mur ligase central domain-containing protein</fullName>
    </recommendedName>
</protein>
<dbReference type="GO" id="GO:0008360">
    <property type="term" value="P:regulation of cell shape"/>
    <property type="evidence" value="ECO:0007669"/>
    <property type="project" value="InterPro"/>
</dbReference>
<dbReference type="Gene3D" id="3.40.1190.10">
    <property type="entry name" value="Mur-like, catalytic domain"/>
    <property type="match status" value="1"/>
</dbReference>
<evidence type="ECO:0000256" key="2">
    <source>
        <dbReference type="ARBA" id="ARBA00004752"/>
    </source>
</evidence>
<proteinExistence type="predicted"/>
<keyword evidence="4" id="KW-0436">Ligase</keyword>
<dbReference type="Gene3D" id="3.40.50.720">
    <property type="entry name" value="NAD(P)-binding Rossmann-like Domain"/>
    <property type="match status" value="1"/>
</dbReference>
<organism evidence="8 9">
    <name type="scientific">Aquilegia coerulea</name>
    <name type="common">Rocky mountain columbine</name>
    <dbReference type="NCBI Taxonomy" id="218851"/>
    <lineage>
        <taxon>Eukaryota</taxon>
        <taxon>Viridiplantae</taxon>
        <taxon>Streptophyta</taxon>
        <taxon>Embryophyta</taxon>
        <taxon>Tracheophyta</taxon>
        <taxon>Spermatophyta</taxon>
        <taxon>Magnoliopsida</taxon>
        <taxon>Ranunculales</taxon>
        <taxon>Ranunculaceae</taxon>
        <taxon>Thalictroideae</taxon>
        <taxon>Aquilegia</taxon>
    </lineage>
</organism>
<dbReference type="STRING" id="218851.A0A2G5ED13"/>
<name>A0A2G5ED13_AQUCA</name>
<dbReference type="GO" id="GO:0051301">
    <property type="term" value="P:cell division"/>
    <property type="evidence" value="ECO:0007669"/>
    <property type="project" value="InterPro"/>
</dbReference>
<dbReference type="InterPro" id="IPR036615">
    <property type="entry name" value="Mur_ligase_C_dom_sf"/>
</dbReference>
<dbReference type="SUPFAM" id="SSF51984">
    <property type="entry name" value="MurCD N-terminal domain"/>
    <property type="match status" value="1"/>
</dbReference>
<evidence type="ECO:0000256" key="1">
    <source>
        <dbReference type="ARBA" id="ARBA00004496"/>
    </source>
</evidence>
<dbReference type="NCBIfam" id="TIGR01087">
    <property type="entry name" value="murD"/>
    <property type="match status" value="1"/>
</dbReference>
<dbReference type="InterPro" id="IPR013221">
    <property type="entry name" value="Mur_ligase_cen"/>
</dbReference>
<dbReference type="SUPFAM" id="SSF53244">
    <property type="entry name" value="MurD-like peptide ligases, peptide-binding domain"/>
    <property type="match status" value="1"/>
</dbReference>
<dbReference type="InParanoid" id="A0A2G5ED13"/>
<dbReference type="GO" id="GO:0008764">
    <property type="term" value="F:UDP-N-acetylmuramoylalanine-D-glutamate ligase activity"/>
    <property type="evidence" value="ECO:0007669"/>
    <property type="project" value="InterPro"/>
</dbReference>
<reference evidence="8 9" key="1">
    <citation type="submission" date="2017-09" db="EMBL/GenBank/DDBJ databases">
        <title>WGS assembly of Aquilegia coerulea Goldsmith.</title>
        <authorList>
            <person name="Hodges S."/>
            <person name="Kramer E."/>
            <person name="Nordborg M."/>
            <person name="Tomkins J."/>
            <person name="Borevitz J."/>
            <person name="Derieg N."/>
            <person name="Yan J."/>
            <person name="Mihaltcheva S."/>
            <person name="Hayes R.D."/>
            <person name="Rokhsar D."/>
        </authorList>
    </citation>
    <scope>NUCLEOTIDE SEQUENCE [LARGE SCALE GENOMIC DNA]</scope>
    <source>
        <strain evidence="9">cv. Goldsmith</strain>
    </source>
</reference>
<dbReference type="EMBL" id="KZ305026">
    <property type="protein sequence ID" value="PIA53652.1"/>
    <property type="molecule type" value="Genomic_DNA"/>
</dbReference>
<keyword evidence="5" id="KW-0547">Nucleotide-binding</keyword>
<evidence type="ECO:0000256" key="6">
    <source>
        <dbReference type="ARBA" id="ARBA00022840"/>
    </source>
</evidence>
<dbReference type="OrthoDB" id="2017201at2759"/>
<feature type="domain" description="Mur ligase central" evidence="7">
    <location>
        <begin position="156"/>
        <end position="341"/>
    </location>
</feature>
<dbReference type="Proteomes" id="UP000230069">
    <property type="component" value="Unassembled WGS sequence"/>
</dbReference>
<evidence type="ECO:0000256" key="5">
    <source>
        <dbReference type="ARBA" id="ARBA00022741"/>
    </source>
</evidence>
<dbReference type="InterPro" id="IPR005762">
    <property type="entry name" value="MurD"/>
</dbReference>
<comment type="subcellular location">
    <subcellularLocation>
        <location evidence="1">Cytoplasm</location>
    </subcellularLocation>
</comment>
<accession>A0A2G5ED13</accession>
<dbReference type="GO" id="GO:0005737">
    <property type="term" value="C:cytoplasm"/>
    <property type="evidence" value="ECO:0007669"/>
    <property type="project" value="UniProtKB-SubCell"/>
</dbReference>
<evidence type="ECO:0000313" key="8">
    <source>
        <dbReference type="EMBL" id="PIA53652.1"/>
    </source>
</evidence>
<dbReference type="SUPFAM" id="SSF53623">
    <property type="entry name" value="MurD-like peptide ligases, catalytic domain"/>
    <property type="match status" value="1"/>
</dbReference>
<dbReference type="GO" id="GO:0005524">
    <property type="term" value="F:ATP binding"/>
    <property type="evidence" value="ECO:0007669"/>
    <property type="project" value="UniProtKB-KW"/>
</dbReference>
<evidence type="ECO:0000256" key="4">
    <source>
        <dbReference type="ARBA" id="ARBA00022598"/>
    </source>
</evidence>
<evidence type="ECO:0000259" key="7">
    <source>
        <dbReference type="Pfam" id="PF08245"/>
    </source>
</evidence>
<keyword evidence="3" id="KW-0963">Cytoplasm</keyword>
<dbReference type="InterPro" id="IPR036565">
    <property type="entry name" value="Mur-like_cat_sf"/>
</dbReference>